<keyword evidence="4" id="KW-1185">Reference proteome</keyword>
<keyword evidence="1" id="KW-0560">Oxidoreductase</keyword>
<gene>
    <name evidence="3" type="ORF">B5808_15260</name>
</gene>
<dbReference type="AlphaFoldDB" id="A0A1X9LR65"/>
<evidence type="ECO:0000313" key="3">
    <source>
        <dbReference type="EMBL" id="ARJ06421.1"/>
    </source>
</evidence>
<name>A0A1X9LR65_9MICO</name>
<dbReference type="GO" id="GO:0070967">
    <property type="term" value="F:coenzyme F420 binding"/>
    <property type="evidence" value="ECO:0007669"/>
    <property type="project" value="TreeGrafter"/>
</dbReference>
<evidence type="ECO:0000256" key="1">
    <source>
        <dbReference type="ARBA" id="ARBA00023002"/>
    </source>
</evidence>
<dbReference type="Pfam" id="PF01243">
    <property type="entry name" value="PNPOx_N"/>
    <property type="match status" value="1"/>
</dbReference>
<dbReference type="KEGG" id="cphy:B5808_15260"/>
<dbReference type="NCBIfam" id="TIGR03666">
    <property type="entry name" value="Rv2061_F420"/>
    <property type="match status" value="1"/>
</dbReference>
<protein>
    <recommendedName>
        <fullName evidence="2">Pyridoxamine 5'-phosphate oxidase N-terminal domain-containing protein</fullName>
    </recommendedName>
</protein>
<dbReference type="RefSeq" id="WP_085020559.1">
    <property type="nucleotide sequence ID" value="NZ_BMHD01000001.1"/>
</dbReference>
<dbReference type="InterPro" id="IPR019965">
    <property type="entry name" value="PPOX_F420-dep_Rv2061_put"/>
</dbReference>
<dbReference type="GO" id="GO:0005829">
    <property type="term" value="C:cytosol"/>
    <property type="evidence" value="ECO:0007669"/>
    <property type="project" value="TreeGrafter"/>
</dbReference>
<dbReference type="InterPro" id="IPR011576">
    <property type="entry name" value="Pyridox_Oxase_N"/>
</dbReference>
<evidence type="ECO:0000259" key="2">
    <source>
        <dbReference type="Pfam" id="PF01243"/>
    </source>
</evidence>
<sequence length="132" mass="14627">MRARTFEELGRERYVALTTYRRSGVAVTTPVWIVADGDDLLVVTGAQTGKAKRIRHTPRVTLRGSTVRGRVNERMDSTEGHAEIVTDEAGMAAAERAFREKYGWQFAASAVVENALVRDEAAGRILLRIRPA</sequence>
<dbReference type="Proteomes" id="UP000192775">
    <property type="component" value="Chromosome"/>
</dbReference>
<dbReference type="GO" id="GO:0016627">
    <property type="term" value="F:oxidoreductase activity, acting on the CH-CH group of donors"/>
    <property type="evidence" value="ECO:0007669"/>
    <property type="project" value="TreeGrafter"/>
</dbReference>
<dbReference type="EMBL" id="CP020715">
    <property type="protein sequence ID" value="ARJ06421.1"/>
    <property type="molecule type" value="Genomic_DNA"/>
</dbReference>
<dbReference type="InterPro" id="IPR012349">
    <property type="entry name" value="Split_barrel_FMN-bd"/>
</dbReference>
<proteinExistence type="predicted"/>
<dbReference type="STRING" id="1619308.B5808_15260"/>
<dbReference type="PANTHER" id="PTHR35176:SF11">
    <property type="entry name" value="PYRIDOXAMINE 5'-PHOSPHATE OXIDASE FAMILY PROTEIN"/>
    <property type="match status" value="1"/>
</dbReference>
<dbReference type="SUPFAM" id="SSF50475">
    <property type="entry name" value="FMN-binding split barrel"/>
    <property type="match status" value="1"/>
</dbReference>
<reference evidence="3 4" key="1">
    <citation type="submission" date="2017-04" db="EMBL/GenBank/DDBJ databases">
        <authorList>
            <person name="Afonso C.L."/>
            <person name="Miller P.J."/>
            <person name="Scott M.A."/>
            <person name="Spackman E."/>
            <person name="Goraichik I."/>
            <person name="Dimitrov K.M."/>
            <person name="Suarez D.L."/>
            <person name="Swayne D.E."/>
        </authorList>
    </citation>
    <scope>NUCLEOTIDE SEQUENCE [LARGE SCALE GENOMIC DNA]</scope>
    <source>
        <strain evidence="4">XA(T)</strain>
    </source>
</reference>
<evidence type="ECO:0000313" key="4">
    <source>
        <dbReference type="Proteomes" id="UP000192775"/>
    </source>
</evidence>
<dbReference type="Gene3D" id="2.30.110.10">
    <property type="entry name" value="Electron Transport, Fmn-binding Protein, Chain A"/>
    <property type="match status" value="1"/>
</dbReference>
<organism evidence="3 4">
    <name type="scientific">Cnuibacter physcomitrellae</name>
    <dbReference type="NCBI Taxonomy" id="1619308"/>
    <lineage>
        <taxon>Bacteria</taxon>
        <taxon>Bacillati</taxon>
        <taxon>Actinomycetota</taxon>
        <taxon>Actinomycetes</taxon>
        <taxon>Micrococcales</taxon>
        <taxon>Microbacteriaceae</taxon>
        <taxon>Cnuibacter</taxon>
    </lineage>
</organism>
<dbReference type="PANTHER" id="PTHR35176">
    <property type="entry name" value="HEME OXYGENASE HI_0854-RELATED"/>
    <property type="match status" value="1"/>
</dbReference>
<dbReference type="InterPro" id="IPR052019">
    <property type="entry name" value="F420H2_bilvrd_red/Heme_oxyg"/>
</dbReference>
<feature type="domain" description="Pyridoxamine 5'-phosphate oxidase N-terminal" evidence="2">
    <location>
        <begin position="7"/>
        <end position="111"/>
    </location>
</feature>
<accession>A0A1X9LR65</accession>